<proteinExistence type="predicted"/>
<dbReference type="InterPro" id="IPR045538">
    <property type="entry name" value="CIS_TMP"/>
</dbReference>
<protein>
    <submittedName>
        <fullName evidence="2">Uncharacterized protein</fullName>
    </submittedName>
</protein>
<dbReference type="Pfam" id="PF19268">
    <property type="entry name" value="CIS_TMP"/>
    <property type="match status" value="2"/>
</dbReference>
<dbReference type="AlphaFoldDB" id="A0A3N0FXM7"/>
<organism evidence="2 3">
    <name type="scientific">Dickeya undicola</name>
    <dbReference type="NCBI Taxonomy" id="1577887"/>
    <lineage>
        <taxon>Bacteria</taxon>
        <taxon>Pseudomonadati</taxon>
        <taxon>Pseudomonadota</taxon>
        <taxon>Gammaproteobacteria</taxon>
        <taxon>Enterobacterales</taxon>
        <taxon>Pectobacteriaceae</taxon>
        <taxon>Dickeya</taxon>
    </lineage>
</organism>
<feature type="compositionally biased region" description="Pro residues" evidence="1">
    <location>
        <begin position="619"/>
        <end position="635"/>
    </location>
</feature>
<name>A0A3N0FXM7_9GAMM</name>
<dbReference type="EMBL" id="RJLR01000025">
    <property type="protein sequence ID" value="RNM04648.1"/>
    <property type="molecule type" value="Genomic_DNA"/>
</dbReference>
<dbReference type="InterPro" id="IPR016024">
    <property type="entry name" value="ARM-type_fold"/>
</dbReference>
<comment type="caution">
    <text evidence="2">The sequence shown here is derived from an EMBL/GenBank/DDBJ whole genome shotgun (WGS) entry which is preliminary data.</text>
</comment>
<evidence type="ECO:0000313" key="3">
    <source>
        <dbReference type="Proteomes" id="UP000276061"/>
    </source>
</evidence>
<dbReference type="RefSeq" id="WP_123252930.1">
    <property type="nucleotide sequence ID" value="NZ_RJLR01000025.1"/>
</dbReference>
<evidence type="ECO:0000256" key="1">
    <source>
        <dbReference type="SAM" id="MobiDB-lite"/>
    </source>
</evidence>
<dbReference type="SUPFAM" id="SSF48371">
    <property type="entry name" value="ARM repeat"/>
    <property type="match status" value="1"/>
</dbReference>
<dbReference type="OrthoDB" id="499748at2"/>
<dbReference type="Proteomes" id="UP000276061">
    <property type="component" value="Unassembled WGS sequence"/>
</dbReference>
<sequence>MTQPHRIHTASLTLDFRHSSEAERFERDAPHWVQQQLLPLIDTLFDQFSPPHQVWVIDHLRLSLGALPASDLPSSLLAALKRQLAQALRAQLPSDLARPHSHHGTDAAAIQVLDGPAAQWRQLQFFLQHGVMPWHYPGRQGWQQADHHWLADAVRQHRTELNRLLNASARPAHLITRLVSQLPINALNGWLEQLTPAHQDIALRCLAAQPEANTMPAALRARLHRHWHQRIHQALRQRRLRQELLPVWATLIGDQRTRFLLALYACGQQPEVVRGIAQAVDDHTFDDLLRLLAPQAQPFIQQVLRHPAWFHHPDDAAPTDPSAPQDQRLREFTLAYLLVQRGSQFNKQRYMAGLIGRMAAHHNRERTEVLQTLYLQLAAWSGDPALKSPLLSLLTILWGEMASPHHRLPVIRPGTQPLRREPVNRESAEPWEATTADTAIHTRQQQWADALQQADEAALNRIWDQCTPALLLMLRPVLTACGQQSTVRQRWVVRFSTPTHYRLLTLLEPVNAPFIRGLLEDVRASQPMIVARSAHAPGEPLLTHSLWSLTFGYLLAERGSEFNRQSYLDALLRQLAAHHNLSRQALIDALLQHLHHAPADNAVRRALLTLLTRLRESSPPMPPPSPSLQPEPQPQPSATTPYHIDADLPLTEQPLLDDACYHYLYDVLVHGDPTRRFTPPDQVQAVWRATTSSTGYDLHRCLQRLLTHNPLLLQRWLAVSTHHPASWLRLCAALCPSQAAQLLAQLIALRQPSTNLRSLSATLDNVTHRLTVPQRQAFCGQMIDTLAANRTPDWLALRDAVSQSAPPSVDAPRQLVRTTTPDAPMPPVMDDDAALTLLNRIAEQVSATLAAGDIAALSAALARLLPSQPEAVRQLLLPALRSPALLEPWVGALSDRLHIALLLLLRRTDFLTLYPYGRFIANLCHRHPAYHGALQQLENLLWRALYHRLFSASSPADIAAFISDYLGRQAADWQQRSHQPSPSAFYRFLLEQAQAERSPTTRTLADRLQRLITAAGWHQDRPPVAAIADTGHPPEHDIAAERDIAAAALPEQPNLADTATDAPPPALVPNSVVPAVIDWQGDETLSTDEPLLVTNAGLVLTAPWIPRLLTKLALVQDGTFPQPDARYQAIHCLQYLVVRGQNCAEYQLALNKLLCGLPLNAPLPFTPSPDEAARNTLDTLLDALLQHWNALGHTSVDGLRQTFLQREGTLWRQADSWKLEVVPGPFDMLLDRLSWGYSTIKYPWMDRPLHVVWR</sequence>
<gene>
    <name evidence="2" type="ORF">EF878_14625</name>
</gene>
<feature type="compositionally biased region" description="Basic and acidic residues" evidence="1">
    <location>
        <begin position="418"/>
        <end position="428"/>
    </location>
</feature>
<feature type="region of interest" description="Disordered" evidence="1">
    <location>
        <begin position="409"/>
        <end position="432"/>
    </location>
</feature>
<reference evidence="2 3" key="1">
    <citation type="submission" date="2018-11" db="EMBL/GenBank/DDBJ databases">
        <title>Characterization of surface water Dickeya isolates.</title>
        <authorList>
            <person name="Van Gijsegem F."/>
            <person name="Pedron J."/>
        </authorList>
    </citation>
    <scope>NUCLEOTIDE SEQUENCE [LARGE SCALE GENOMIC DNA]</scope>
    <source>
        <strain evidence="2 3">FVG1-MFV-O17</strain>
    </source>
</reference>
<accession>A0A3N0FXM7</accession>
<evidence type="ECO:0000313" key="2">
    <source>
        <dbReference type="EMBL" id="RNM04648.1"/>
    </source>
</evidence>
<feature type="region of interest" description="Disordered" evidence="1">
    <location>
        <begin position="615"/>
        <end position="643"/>
    </location>
</feature>